<evidence type="ECO:0000313" key="3">
    <source>
        <dbReference type="EMBL" id="CAE6487098.1"/>
    </source>
</evidence>
<evidence type="ECO:0000259" key="2">
    <source>
        <dbReference type="Pfam" id="PF01370"/>
    </source>
</evidence>
<dbReference type="InterPro" id="IPR036291">
    <property type="entry name" value="NAD(P)-bd_dom_sf"/>
</dbReference>
<protein>
    <submittedName>
        <fullName evidence="3">GalE-2 UDP-glucose 4-epimerase</fullName>
    </submittedName>
</protein>
<organism evidence="3 4">
    <name type="scientific">Candidatus Nitrosotenuis uzonensis</name>
    <dbReference type="NCBI Taxonomy" id="1407055"/>
    <lineage>
        <taxon>Archaea</taxon>
        <taxon>Nitrososphaerota</taxon>
        <taxon>Candidatus Nitrosotenuis</taxon>
    </lineage>
</organism>
<dbReference type="Proteomes" id="UP000655759">
    <property type="component" value="Unassembled WGS sequence"/>
</dbReference>
<evidence type="ECO:0000313" key="4">
    <source>
        <dbReference type="Proteomes" id="UP000655759"/>
    </source>
</evidence>
<dbReference type="AlphaFoldDB" id="A0A812EZJ9"/>
<dbReference type="Gene3D" id="3.90.25.10">
    <property type="entry name" value="UDP-galactose 4-epimerase, domain 1"/>
    <property type="match status" value="1"/>
</dbReference>
<name>A0A812EZJ9_9ARCH</name>
<comment type="caution">
    <text evidence="3">The sequence shown here is derived from an EMBL/GenBank/DDBJ whole genome shotgun (WGS) entry which is preliminary data.</text>
</comment>
<dbReference type="EMBL" id="CAJNAQ010000002">
    <property type="protein sequence ID" value="CAE6487098.1"/>
    <property type="molecule type" value="Genomic_DNA"/>
</dbReference>
<dbReference type="SUPFAM" id="SSF51735">
    <property type="entry name" value="NAD(P)-binding Rossmann-fold domains"/>
    <property type="match status" value="1"/>
</dbReference>
<dbReference type="Gene3D" id="3.40.50.720">
    <property type="entry name" value="NAD(P)-binding Rossmann-like Domain"/>
    <property type="match status" value="1"/>
</dbReference>
<dbReference type="Pfam" id="PF01370">
    <property type="entry name" value="Epimerase"/>
    <property type="match status" value="1"/>
</dbReference>
<sequence>MNVVLTGGAGFIGSHLAERLKSHQLRILDDFSIGAKNNLNNITRNNNISIKKCNLVTADLSQHINRDSTIFHLAARSDVRESMVQPKKYFKSNVIAMTNLLEAMRKKDAKYIVFTSSSVVYGQSSNVNAEKSPKTPISIYGLTKLMCESAIETYCNAYGFKGVILRLANIIGPRAPKGILHDIILKFKKNAKQITVLGDGKQTKSYLHVDDCINAILLCQQSLRHQRQPCQVYNVANYDQITVKDVVKFIASEMNITNFEIRYSKYDNSSSGWHGDIPISKMSITKIKKIGWKPRHSCENAVRLTVNQIMNTK</sequence>
<gene>
    <name evidence="3" type="ORF">NUZ5A_20261</name>
</gene>
<evidence type="ECO:0000256" key="1">
    <source>
        <dbReference type="ARBA" id="ARBA00007637"/>
    </source>
</evidence>
<accession>A0A812EZJ9</accession>
<reference evidence="3" key="1">
    <citation type="submission" date="2021-02" db="EMBL/GenBank/DDBJ databases">
        <authorList>
            <person name="Han P."/>
        </authorList>
    </citation>
    <scope>NUCLEOTIDE SEQUENCE</scope>
    <source>
        <strain evidence="3">Candidatus Nitrosotenuis uzonensis 5A</strain>
    </source>
</reference>
<dbReference type="PANTHER" id="PTHR43000">
    <property type="entry name" value="DTDP-D-GLUCOSE 4,6-DEHYDRATASE-RELATED"/>
    <property type="match status" value="1"/>
</dbReference>
<dbReference type="InterPro" id="IPR001509">
    <property type="entry name" value="Epimerase_deHydtase"/>
</dbReference>
<feature type="domain" description="NAD-dependent epimerase/dehydratase" evidence="2">
    <location>
        <begin position="3"/>
        <end position="236"/>
    </location>
</feature>
<dbReference type="RefSeq" id="WP_205097962.1">
    <property type="nucleotide sequence ID" value="NZ_CAJNAQ010000002.1"/>
</dbReference>
<comment type="similarity">
    <text evidence="1">Belongs to the NAD(P)-dependent epimerase/dehydratase family.</text>
</comment>
<proteinExistence type="inferred from homology"/>